<evidence type="ECO:0000259" key="1">
    <source>
        <dbReference type="Pfam" id="PF00293"/>
    </source>
</evidence>
<dbReference type="InterPro" id="IPR000086">
    <property type="entry name" value="NUDIX_hydrolase_dom"/>
</dbReference>
<dbReference type="SUPFAM" id="SSF55811">
    <property type="entry name" value="Nudix"/>
    <property type="match status" value="1"/>
</dbReference>
<dbReference type="CDD" id="cd02883">
    <property type="entry name" value="NUDIX_Hydrolase"/>
    <property type="match status" value="1"/>
</dbReference>
<evidence type="ECO:0000313" key="2">
    <source>
        <dbReference type="EMBL" id="OGG10304.1"/>
    </source>
</evidence>
<dbReference type="Proteomes" id="UP000176854">
    <property type="component" value="Unassembled WGS sequence"/>
</dbReference>
<sequence>MRELFEETGWRGEIISLFCIRTNPDRPQEDRQNVALEFLVRPVKKTGMPDAESSKVEWIAFTDLLPFDRFAFDHGDSIKRYLQYRQNPFPLPILV</sequence>
<dbReference type="Pfam" id="PF00293">
    <property type="entry name" value="NUDIX"/>
    <property type="match status" value="1"/>
</dbReference>
<organism evidence="2 3">
    <name type="scientific">Candidatus Gottesmanbacteria bacterium RBG_16_43_7</name>
    <dbReference type="NCBI Taxonomy" id="1798373"/>
    <lineage>
        <taxon>Bacteria</taxon>
        <taxon>Candidatus Gottesmaniibacteriota</taxon>
    </lineage>
</organism>
<accession>A0A1F5ZDD2</accession>
<dbReference type="AlphaFoldDB" id="A0A1F5ZDD2"/>
<proteinExistence type="predicted"/>
<dbReference type="STRING" id="1798373.A2154_02590"/>
<dbReference type="EMBL" id="MFJC01000002">
    <property type="protein sequence ID" value="OGG10304.1"/>
    <property type="molecule type" value="Genomic_DNA"/>
</dbReference>
<reference evidence="2 3" key="1">
    <citation type="journal article" date="2016" name="Nat. Commun.">
        <title>Thousands of microbial genomes shed light on interconnected biogeochemical processes in an aquifer system.</title>
        <authorList>
            <person name="Anantharaman K."/>
            <person name="Brown C.T."/>
            <person name="Hug L.A."/>
            <person name="Sharon I."/>
            <person name="Castelle C.J."/>
            <person name="Probst A.J."/>
            <person name="Thomas B.C."/>
            <person name="Singh A."/>
            <person name="Wilkins M.J."/>
            <person name="Karaoz U."/>
            <person name="Brodie E.L."/>
            <person name="Williams K.H."/>
            <person name="Hubbard S.S."/>
            <person name="Banfield J.F."/>
        </authorList>
    </citation>
    <scope>NUCLEOTIDE SEQUENCE [LARGE SCALE GENOMIC DNA]</scope>
</reference>
<protein>
    <recommendedName>
        <fullName evidence="1">Nudix hydrolase domain-containing protein</fullName>
    </recommendedName>
</protein>
<name>A0A1F5ZDD2_9BACT</name>
<feature type="domain" description="Nudix hydrolase" evidence="1">
    <location>
        <begin position="1"/>
        <end position="79"/>
    </location>
</feature>
<dbReference type="Gene3D" id="3.90.79.10">
    <property type="entry name" value="Nucleoside Triphosphate Pyrophosphohydrolase"/>
    <property type="match status" value="1"/>
</dbReference>
<evidence type="ECO:0000313" key="3">
    <source>
        <dbReference type="Proteomes" id="UP000176854"/>
    </source>
</evidence>
<dbReference type="InterPro" id="IPR015797">
    <property type="entry name" value="NUDIX_hydrolase-like_dom_sf"/>
</dbReference>
<gene>
    <name evidence="2" type="ORF">A2154_02590</name>
</gene>
<comment type="caution">
    <text evidence="2">The sequence shown here is derived from an EMBL/GenBank/DDBJ whole genome shotgun (WGS) entry which is preliminary data.</text>
</comment>